<keyword evidence="3" id="KW-1185">Reference proteome</keyword>
<name>A0A927GHG3_9BACT</name>
<protein>
    <recommendedName>
        <fullName evidence="4">Carboxypeptidase regulatory-like domain-containing protein</fullName>
    </recommendedName>
</protein>
<evidence type="ECO:0000313" key="3">
    <source>
        <dbReference type="Proteomes" id="UP000653797"/>
    </source>
</evidence>
<organism evidence="2 3">
    <name type="scientific">Spirosoma validum</name>
    <dbReference type="NCBI Taxonomy" id="2771355"/>
    <lineage>
        <taxon>Bacteria</taxon>
        <taxon>Pseudomonadati</taxon>
        <taxon>Bacteroidota</taxon>
        <taxon>Cytophagia</taxon>
        <taxon>Cytophagales</taxon>
        <taxon>Cytophagaceae</taxon>
        <taxon>Spirosoma</taxon>
    </lineage>
</organism>
<evidence type="ECO:0000256" key="1">
    <source>
        <dbReference type="SAM" id="SignalP"/>
    </source>
</evidence>
<accession>A0A927GHG3</accession>
<evidence type="ECO:0000313" key="2">
    <source>
        <dbReference type="EMBL" id="MBD2757630.1"/>
    </source>
</evidence>
<dbReference type="Proteomes" id="UP000653797">
    <property type="component" value="Unassembled WGS sequence"/>
</dbReference>
<dbReference type="SUPFAM" id="SSF49464">
    <property type="entry name" value="Carboxypeptidase regulatory domain-like"/>
    <property type="match status" value="1"/>
</dbReference>
<sequence length="82" mass="8882">MAKILQWTLLITLCTQLGYAQNNATSTAKQTVTGLVTSKQDGSVAGVNIVIKRSNQAVTTIENGQYSIQVNSPNDTFVFVNY</sequence>
<keyword evidence="1" id="KW-0732">Signal</keyword>
<proteinExistence type="predicted"/>
<gene>
    <name evidence="2" type="ORF">IC230_32465</name>
</gene>
<dbReference type="EMBL" id="JACXAA010000026">
    <property type="protein sequence ID" value="MBD2757630.1"/>
    <property type="molecule type" value="Genomic_DNA"/>
</dbReference>
<feature type="chain" id="PRO_5037664827" description="Carboxypeptidase regulatory-like domain-containing protein" evidence="1">
    <location>
        <begin position="21"/>
        <end position="82"/>
    </location>
</feature>
<feature type="signal peptide" evidence="1">
    <location>
        <begin position="1"/>
        <end position="20"/>
    </location>
</feature>
<dbReference type="Gene3D" id="2.60.40.1120">
    <property type="entry name" value="Carboxypeptidase-like, regulatory domain"/>
    <property type="match status" value="1"/>
</dbReference>
<reference evidence="2" key="1">
    <citation type="submission" date="2020-09" db="EMBL/GenBank/DDBJ databases">
        <authorList>
            <person name="Kim M.K."/>
        </authorList>
    </citation>
    <scope>NUCLEOTIDE SEQUENCE</scope>
    <source>
        <strain evidence="2">BT704</strain>
    </source>
</reference>
<dbReference type="InterPro" id="IPR008969">
    <property type="entry name" value="CarboxyPept-like_regulatory"/>
</dbReference>
<dbReference type="AlphaFoldDB" id="A0A927GHG3"/>
<evidence type="ECO:0008006" key="4">
    <source>
        <dbReference type="Google" id="ProtNLM"/>
    </source>
</evidence>
<dbReference type="RefSeq" id="WP_191043252.1">
    <property type="nucleotide sequence ID" value="NZ_JACXAA010000026.1"/>
</dbReference>
<comment type="caution">
    <text evidence="2">The sequence shown here is derived from an EMBL/GenBank/DDBJ whole genome shotgun (WGS) entry which is preliminary data.</text>
</comment>